<organism evidence="2">
    <name type="scientific">uncultured Rubrobacteraceae bacterium</name>
    <dbReference type="NCBI Taxonomy" id="349277"/>
    <lineage>
        <taxon>Bacteria</taxon>
        <taxon>Bacillati</taxon>
        <taxon>Actinomycetota</taxon>
        <taxon>Rubrobacteria</taxon>
        <taxon>Rubrobacterales</taxon>
        <taxon>Rubrobacteraceae</taxon>
        <taxon>environmental samples</taxon>
    </lineage>
</organism>
<sequence length="37" mass="4122">GHWAGGRGDPWSRPRRPESWRRRGAGGELPRALRGGL</sequence>
<reference evidence="2" key="1">
    <citation type="submission" date="2020-02" db="EMBL/GenBank/DDBJ databases">
        <authorList>
            <person name="Meier V. D."/>
        </authorList>
    </citation>
    <scope>NUCLEOTIDE SEQUENCE</scope>
    <source>
        <strain evidence="2">AVDCRST_MAG05</strain>
    </source>
</reference>
<feature type="non-terminal residue" evidence="2">
    <location>
        <position position="37"/>
    </location>
</feature>
<protein>
    <submittedName>
        <fullName evidence="2">Uncharacterized protein</fullName>
    </submittedName>
</protein>
<proteinExistence type="predicted"/>
<feature type="compositionally biased region" description="Basic and acidic residues" evidence="1">
    <location>
        <begin position="10"/>
        <end position="21"/>
    </location>
</feature>
<gene>
    <name evidence="2" type="ORF">AVDCRST_MAG05-269</name>
</gene>
<accession>A0A6J4RF27</accession>
<dbReference type="AlphaFoldDB" id="A0A6J4RF27"/>
<evidence type="ECO:0000313" key="2">
    <source>
        <dbReference type="EMBL" id="CAA9468100.1"/>
    </source>
</evidence>
<evidence type="ECO:0000256" key="1">
    <source>
        <dbReference type="SAM" id="MobiDB-lite"/>
    </source>
</evidence>
<name>A0A6J4RF27_9ACTN</name>
<feature type="non-terminal residue" evidence="2">
    <location>
        <position position="1"/>
    </location>
</feature>
<dbReference type="EMBL" id="CADCVM010000034">
    <property type="protein sequence ID" value="CAA9468100.1"/>
    <property type="molecule type" value="Genomic_DNA"/>
</dbReference>
<feature type="region of interest" description="Disordered" evidence="1">
    <location>
        <begin position="1"/>
        <end position="37"/>
    </location>
</feature>